<evidence type="ECO:0000313" key="2">
    <source>
        <dbReference type="Proteomes" id="UP000234681"/>
    </source>
</evidence>
<name>A6ILA8_RAT</name>
<evidence type="ECO:0000313" key="1">
    <source>
        <dbReference type="EMBL" id="EDM02031.1"/>
    </source>
</evidence>
<proteinExistence type="predicted"/>
<reference evidence="1 2" key="1">
    <citation type="submission" date="2005-09" db="EMBL/GenBank/DDBJ databases">
        <authorList>
            <person name="Mural R.J."/>
            <person name="Li P.W."/>
            <person name="Adams M.D."/>
            <person name="Amanatides P.G."/>
            <person name="Baden-Tillson H."/>
            <person name="Barnstead M."/>
            <person name="Chin S.H."/>
            <person name="Dew I."/>
            <person name="Evans C.A."/>
            <person name="Ferriera S."/>
            <person name="Flanigan M."/>
            <person name="Fosler C."/>
            <person name="Glodek A."/>
            <person name="Gu Z."/>
            <person name="Holt R.A."/>
            <person name="Jennings D."/>
            <person name="Kraft C.L."/>
            <person name="Lu F."/>
            <person name="Nguyen T."/>
            <person name="Nusskern D.R."/>
            <person name="Pfannkoch C.M."/>
            <person name="Sitter C."/>
            <person name="Sutton G.G."/>
            <person name="Venter J.C."/>
            <person name="Wang Z."/>
            <person name="Woodage T."/>
            <person name="Zheng X.H."/>
            <person name="Zhong F."/>
        </authorList>
    </citation>
    <scope>NUCLEOTIDE SEQUENCE [LARGE SCALE GENOMIC DNA]</scope>
    <source>
        <strain>BN</strain>
        <strain evidence="2">Sprague-Dawley</strain>
    </source>
</reference>
<accession>A6ILA8</accession>
<organism evidence="1 2">
    <name type="scientific">Rattus norvegicus</name>
    <name type="common">Rat</name>
    <dbReference type="NCBI Taxonomy" id="10116"/>
    <lineage>
        <taxon>Eukaryota</taxon>
        <taxon>Metazoa</taxon>
        <taxon>Chordata</taxon>
        <taxon>Craniata</taxon>
        <taxon>Vertebrata</taxon>
        <taxon>Euteleostomi</taxon>
        <taxon>Mammalia</taxon>
        <taxon>Eutheria</taxon>
        <taxon>Euarchontoglires</taxon>
        <taxon>Glires</taxon>
        <taxon>Rodentia</taxon>
        <taxon>Myomorpha</taxon>
        <taxon>Muroidea</taxon>
        <taxon>Muridae</taxon>
        <taxon>Murinae</taxon>
        <taxon>Rattus</taxon>
    </lineage>
</organism>
<dbReference type="Proteomes" id="UP000234681">
    <property type="component" value="Chromosome 4"/>
</dbReference>
<gene>
    <name evidence="1" type="ORF">rCG_29963</name>
</gene>
<protein>
    <submittedName>
        <fullName evidence="1">RCG29963</fullName>
    </submittedName>
</protein>
<dbReference type="AlphaFoldDB" id="A6ILA8"/>
<sequence>MEEFFSETLEKIPPSKGPCSLRFQKIRA</sequence>
<dbReference type="EMBL" id="CH473964">
    <property type="protein sequence ID" value="EDM02031.1"/>
    <property type="molecule type" value="Genomic_DNA"/>
</dbReference>